<reference evidence="2 3" key="1">
    <citation type="submission" date="2016-09" db="EMBL/GenBank/DDBJ databases">
        <title>Couchioplanes caeruleus draft genome sequence.</title>
        <authorList>
            <person name="Sheehan J."/>
            <person name="Caffrey P."/>
        </authorList>
    </citation>
    <scope>NUCLEOTIDE SEQUENCE [LARGE SCALE GENOMIC DNA]</scope>
    <source>
        <strain evidence="2 3">DSM 43634</strain>
    </source>
</reference>
<name>A0A1K0FM73_9ACTN</name>
<evidence type="ECO:0000313" key="3">
    <source>
        <dbReference type="Proteomes" id="UP000182486"/>
    </source>
</evidence>
<dbReference type="SUPFAM" id="SSF55729">
    <property type="entry name" value="Acyl-CoA N-acyltransferases (Nat)"/>
    <property type="match status" value="1"/>
</dbReference>
<protein>
    <submittedName>
        <fullName evidence="2">GNAT family N-acetyltransferase</fullName>
    </submittedName>
</protein>
<dbReference type="Proteomes" id="UP000182486">
    <property type="component" value="Unassembled WGS sequence"/>
</dbReference>
<dbReference type="PANTHER" id="PTHR13170:SF16">
    <property type="entry name" value="PROTEIN O-GLCNACASE"/>
    <property type="match status" value="1"/>
</dbReference>
<feature type="domain" description="N-acetyltransferase" evidence="1">
    <location>
        <begin position="18"/>
        <end position="218"/>
    </location>
</feature>
<dbReference type="CDD" id="cd04301">
    <property type="entry name" value="NAT_SF"/>
    <property type="match status" value="1"/>
</dbReference>
<accession>A0A1K0FM73</accession>
<dbReference type="InterPro" id="IPR000182">
    <property type="entry name" value="GNAT_dom"/>
</dbReference>
<dbReference type="InterPro" id="IPR051822">
    <property type="entry name" value="Glycosyl_Hydrolase_84"/>
</dbReference>
<dbReference type="EMBL" id="MEIA01000126">
    <property type="protein sequence ID" value="OJF13949.1"/>
    <property type="molecule type" value="Genomic_DNA"/>
</dbReference>
<dbReference type="GO" id="GO:0016747">
    <property type="term" value="F:acyltransferase activity, transferring groups other than amino-acyl groups"/>
    <property type="evidence" value="ECO:0007669"/>
    <property type="project" value="InterPro"/>
</dbReference>
<dbReference type="PROSITE" id="PS51186">
    <property type="entry name" value="GNAT"/>
    <property type="match status" value="1"/>
</dbReference>
<organism evidence="2 3">
    <name type="scientific">Couchioplanes caeruleus subsp. caeruleus</name>
    <dbReference type="NCBI Taxonomy" id="56427"/>
    <lineage>
        <taxon>Bacteria</taxon>
        <taxon>Bacillati</taxon>
        <taxon>Actinomycetota</taxon>
        <taxon>Actinomycetes</taxon>
        <taxon>Micromonosporales</taxon>
        <taxon>Micromonosporaceae</taxon>
        <taxon>Couchioplanes</taxon>
    </lineage>
</organism>
<evidence type="ECO:0000259" key="1">
    <source>
        <dbReference type="PROSITE" id="PS51186"/>
    </source>
</evidence>
<keyword evidence="2" id="KW-0808">Transferase</keyword>
<evidence type="ECO:0000313" key="2">
    <source>
        <dbReference type="EMBL" id="OJF13949.1"/>
    </source>
</evidence>
<dbReference type="Pfam" id="PF13508">
    <property type="entry name" value="Acetyltransf_7"/>
    <property type="match status" value="1"/>
</dbReference>
<sequence length="220" mass="24187">MVTPVTDLGRLDCPPVQPVIRPYRPGDLDAVYDICVRTADAGGDARGRYSSDTLMGDIFAAPYVVLEPEHAHILDDGTGAAVGYVLGTADTARFARRYRDEWLPATAGRYPEPNDPPVTPDDEMLALHHHPEHMIVPELADHPAHLHIDLLPDWQGKGWGRSLIATFLQGLHRAGVPRVHLGMVSTNTAARAFYHRLGFVELNVPAATTVTYMGRDTTPW</sequence>
<dbReference type="Gene3D" id="3.40.630.30">
    <property type="match status" value="1"/>
</dbReference>
<keyword evidence="3" id="KW-1185">Reference proteome</keyword>
<comment type="caution">
    <text evidence="2">The sequence shown here is derived from an EMBL/GenBank/DDBJ whole genome shotgun (WGS) entry which is preliminary data.</text>
</comment>
<dbReference type="PANTHER" id="PTHR13170">
    <property type="entry name" value="O-GLCNACASE"/>
    <property type="match status" value="1"/>
</dbReference>
<proteinExistence type="predicted"/>
<gene>
    <name evidence="2" type="ORF">BG844_12230</name>
</gene>
<dbReference type="InterPro" id="IPR016181">
    <property type="entry name" value="Acyl_CoA_acyltransferase"/>
</dbReference>
<dbReference type="AlphaFoldDB" id="A0A1K0FM73"/>